<feature type="region of interest" description="Disordered" evidence="1">
    <location>
        <begin position="674"/>
        <end position="695"/>
    </location>
</feature>
<evidence type="ECO:0000313" key="2">
    <source>
        <dbReference type="EMBL" id="KAJ7189781.1"/>
    </source>
</evidence>
<feature type="compositionally biased region" description="Acidic residues" evidence="1">
    <location>
        <begin position="480"/>
        <end position="494"/>
    </location>
</feature>
<protein>
    <submittedName>
        <fullName evidence="2">Uncharacterized protein</fullName>
    </submittedName>
</protein>
<evidence type="ECO:0000313" key="3">
    <source>
        <dbReference type="Proteomes" id="UP001219525"/>
    </source>
</evidence>
<sequence>MSSTTSPDPVVESMPPAETSTKKKTRKSRSKNTSGRAGAGGDADGDEIEAAPVAKRGNPGNFHRARLEFLLTKLPAYWEYAAKKTKRRGGSGNSFWDTLLPEYFEKFPWRLDLKTEPPADAEELAKLAAPAEGEEEEKLYVSTTDDIENKVIWWFARQVQAEAKKQNPFAPMMKGLHKPDGSRPRRRADIPFYMSHLDFKDKVDAEFECRGFNERDRDEHLVLRIKVAKSLWLKEPAEVWERINSEARDEHEEEMIAYRDAVEGLPSADPAAQKEARAKATPVVNMFLDALQAYTGYTLVLFAGQIDEAKNVRLTSWTAGATAESPPELDFSRVNKAEYDGAIERFSRFVGQACEAINTGASALDKEVTHMDNNEPDPPRDPYASWNARPGEFLRAALEAMPSSERRQRTRALWVMSQYELDRERNIIRNRATLASLGLGPGGVTWGGADKAATGTKRKGATGGASNAKRKRQMEGDEWSREDDDDNENVEEEGDVKGSGSVDPRATRAATKRGATGKGQEGDDVAQWAEDAKAQLLGGGAALGNSWSELVEAWFSREEAADFKKLPAALLNKGRPAQISAWVGRARAAKYDPGIKDAVAFGTQVEAWWQSINPLWRRLGGGLGQNGKNEPNALLNVLKCLQWWAEAAKHALGEHWEAVVEDVGWALKAMERSEAAMAREEQEEIDADPDADEEA</sequence>
<feature type="compositionally biased region" description="Acidic residues" evidence="1">
    <location>
        <begin position="681"/>
        <end position="695"/>
    </location>
</feature>
<dbReference type="AlphaFoldDB" id="A0AAD6UL16"/>
<evidence type="ECO:0000256" key="1">
    <source>
        <dbReference type="SAM" id="MobiDB-lite"/>
    </source>
</evidence>
<dbReference type="Proteomes" id="UP001219525">
    <property type="component" value="Unassembled WGS sequence"/>
</dbReference>
<feature type="region of interest" description="Disordered" evidence="1">
    <location>
        <begin position="1"/>
        <end position="59"/>
    </location>
</feature>
<name>A0AAD6UL16_9AGAR</name>
<dbReference type="EMBL" id="JARJCW010000166">
    <property type="protein sequence ID" value="KAJ7189781.1"/>
    <property type="molecule type" value="Genomic_DNA"/>
</dbReference>
<accession>A0AAD6UL16</accession>
<comment type="caution">
    <text evidence="2">The sequence shown here is derived from an EMBL/GenBank/DDBJ whole genome shotgun (WGS) entry which is preliminary data.</text>
</comment>
<reference evidence="2" key="1">
    <citation type="submission" date="2023-03" db="EMBL/GenBank/DDBJ databases">
        <title>Massive genome expansion in bonnet fungi (Mycena s.s.) driven by repeated elements and novel gene families across ecological guilds.</title>
        <authorList>
            <consortium name="Lawrence Berkeley National Laboratory"/>
            <person name="Harder C.B."/>
            <person name="Miyauchi S."/>
            <person name="Viragh M."/>
            <person name="Kuo A."/>
            <person name="Thoen E."/>
            <person name="Andreopoulos B."/>
            <person name="Lu D."/>
            <person name="Skrede I."/>
            <person name="Drula E."/>
            <person name="Henrissat B."/>
            <person name="Morin E."/>
            <person name="Kohler A."/>
            <person name="Barry K."/>
            <person name="LaButti K."/>
            <person name="Morin E."/>
            <person name="Salamov A."/>
            <person name="Lipzen A."/>
            <person name="Mereny Z."/>
            <person name="Hegedus B."/>
            <person name="Baldrian P."/>
            <person name="Stursova M."/>
            <person name="Weitz H."/>
            <person name="Taylor A."/>
            <person name="Grigoriev I.V."/>
            <person name="Nagy L.G."/>
            <person name="Martin F."/>
            <person name="Kauserud H."/>
        </authorList>
    </citation>
    <scope>NUCLEOTIDE SEQUENCE</scope>
    <source>
        <strain evidence="2">9144</strain>
    </source>
</reference>
<keyword evidence="3" id="KW-1185">Reference proteome</keyword>
<gene>
    <name evidence="2" type="ORF">GGX14DRAFT_580395</name>
</gene>
<organism evidence="2 3">
    <name type="scientific">Mycena pura</name>
    <dbReference type="NCBI Taxonomy" id="153505"/>
    <lineage>
        <taxon>Eukaryota</taxon>
        <taxon>Fungi</taxon>
        <taxon>Dikarya</taxon>
        <taxon>Basidiomycota</taxon>
        <taxon>Agaricomycotina</taxon>
        <taxon>Agaricomycetes</taxon>
        <taxon>Agaricomycetidae</taxon>
        <taxon>Agaricales</taxon>
        <taxon>Marasmiineae</taxon>
        <taxon>Mycenaceae</taxon>
        <taxon>Mycena</taxon>
    </lineage>
</organism>
<proteinExistence type="predicted"/>
<feature type="region of interest" description="Disordered" evidence="1">
    <location>
        <begin position="438"/>
        <end position="524"/>
    </location>
</feature>